<proteinExistence type="predicted"/>
<feature type="transmembrane region" description="Helical" evidence="6">
    <location>
        <begin position="679"/>
        <end position="700"/>
    </location>
</feature>
<feature type="transmembrane region" description="Helical" evidence="6">
    <location>
        <begin position="321"/>
        <end position="348"/>
    </location>
</feature>
<feature type="transmembrane region" description="Helical" evidence="6">
    <location>
        <begin position="369"/>
        <end position="390"/>
    </location>
</feature>
<feature type="transmembrane region" description="Helical" evidence="6">
    <location>
        <begin position="532"/>
        <end position="554"/>
    </location>
</feature>
<name>A0A397NQS5_9SPHN</name>
<organism evidence="7 8">
    <name type="scientific">Hephaestia caeni</name>
    <dbReference type="NCBI Taxonomy" id="645617"/>
    <lineage>
        <taxon>Bacteria</taxon>
        <taxon>Pseudomonadati</taxon>
        <taxon>Pseudomonadota</taxon>
        <taxon>Alphaproteobacteria</taxon>
        <taxon>Sphingomonadales</taxon>
        <taxon>Sphingomonadaceae</taxon>
        <taxon>Hephaestia</taxon>
    </lineage>
</organism>
<dbReference type="PANTHER" id="PTHR31645:SF0">
    <property type="entry name" value="OLIGOPEPTIDE TRANSPORTER YGL114W-RELATED"/>
    <property type="match status" value="1"/>
</dbReference>
<feature type="transmembrane region" description="Helical" evidence="6">
    <location>
        <begin position="219"/>
        <end position="236"/>
    </location>
</feature>
<comment type="subcellular location">
    <subcellularLocation>
        <location evidence="1">Membrane</location>
        <topology evidence="1">Multi-pass membrane protein</topology>
    </subcellularLocation>
</comment>
<keyword evidence="5 6" id="KW-0472">Membrane</keyword>
<keyword evidence="8" id="KW-1185">Reference proteome</keyword>
<feature type="transmembrane region" description="Helical" evidence="6">
    <location>
        <begin position="438"/>
        <end position="457"/>
    </location>
</feature>
<gene>
    <name evidence="7" type="ORF">DFR49_3423</name>
</gene>
<comment type="caution">
    <text evidence="7">The sequence shown here is derived from an EMBL/GenBank/DDBJ whole genome shotgun (WGS) entry which is preliminary data.</text>
</comment>
<feature type="transmembrane region" description="Helical" evidence="6">
    <location>
        <begin position="509"/>
        <end position="526"/>
    </location>
</feature>
<evidence type="ECO:0000256" key="4">
    <source>
        <dbReference type="ARBA" id="ARBA00022989"/>
    </source>
</evidence>
<keyword evidence="2" id="KW-0813">Transport</keyword>
<accession>A0A397NQS5</accession>
<dbReference type="AlphaFoldDB" id="A0A397NQS5"/>
<feature type="transmembrane region" description="Helical" evidence="6">
    <location>
        <begin position="643"/>
        <end position="667"/>
    </location>
</feature>
<evidence type="ECO:0000313" key="7">
    <source>
        <dbReference type="EMBL" id="RIA37537.1"/>
    </source>
</evidence>
<dbReference type="GO" id="GO:0035673">
    <property type="term" value="F:oligopeptide transmembrane transporter activity"/>
    <property type="evidence" value="ECO:0007669"/>
    <property type="project" value="InterPro"/>
</dbReference>
<feature type="transmembrane region" description="Helical" evidence="6">
    <location>
        <begin position="248"/>
        <end position="268"/>
    </location>
</feature>
<keyword evidence="4 6" id="KW-1133">Transmembrane helix</keyword>
<dbReference type="PANTHER" id="PTHR31645">
    <property type="entry name" value="OLIGOPEPTIDE TRANSPORTER YGL114W-RELATED"/>
    <property type="match status" value="1"/>
</dbReference>
<evidence type="ECO:0000256" key="2">
    <source>
        <dbReference type="ARBA" id="ARBA00022448"/>
    </source>
</evidence>
<dbReference type="InterPro" id="IPR045035">
    <property type="entry name" value="YSL-like"/>
</dbReference>
<dbReference type="Proteomes" id="UP000266568">
    <property type="component" value="Unassembled WGS sequence"/>
</dbReference>
<protein>
    <submittedName>
        <fullName evidence="7">Putative OPT family oligopeptide transporter</fullName>
    </submittedName>
</protein>
<feature type="transmembrane region" description="Helical" evidence="6">
    <location>
        <begin position="130"/>
        <end position="154"/>
    </location>
</feature>
<evidence type="ECO:0000313" key="8">
    <source>
        <dbReference type="Proteomes" id="UP000266568"/>
    </source>
</evidence>
<evidence type="ECO:0000256" key="6">
    <source>
        <dbReference type="SAM" id="Phobius"/>
    </source>
</evidence>
<dbReference type="Pfam" id="PF03169">
    <property type="entry name" value="OPT"/>
    <property type="match status" value="1"/>
</dbReference>
<evidence type="ECO:0000256" key="3">
    <source>
        <dbReference type="ARBA" id="ARBA00022692"/>
    </source>
</evidence>
<dbReference type="InterPro" id="IPR004813">
    <property type="entry name" value="OPT"/>
</dbReference>
<feature type="transmembrane region" description="Helical" evidence="6">
    <location>
        <begin position="280"/>
        <end position="301"/>
    </location>
</feature>
<feature type="transmembrane region" description="Helical" evidence="6">
    <location>
        <begin position="160"/>
        <end position="179"/>
    </location>
</feature>
<keyword evidence="3 6" id="KW-0812">Transmembrane</keyword>
<feature type="transmembrane region" description="Helical" evidence="6">
    <location>
        <begin position="604"/>
        <end position="622"/>
    </location>
</feature>
<feature type="transmembrane region" description="Helical" evidence="6">
    <location>
        <begin position="402"/>
        <end position="426"/>
    </location>
</feature>
<feature type="transmembrane region" description="Helical" evidence="6">
    <location>
        <begin position="71"/>
        <end position="93"/>
    </location>
</feature>
<dbReference type="NCBIfam" id="TIGR00728">
    <property type="entry name" value="OPT_sfam"/>
    <property type="match status" value="1"/>
</dbReference>
<sequence length="714" mass="73678">MAAPAPNFPLSYIRRFVPQPRYAPARPFRDRPLPAGAAETELRHTLHFIHFGGLALTDTATPRAARPLAELTLRGILLGGIITLLFTAANVYLGLKVGLTFATSIPAAVISMAILRGFKDSTILENNIVQTVASAAGTLAAIIFVLPGLIMIGWWQGFPYWTTAAITGTGGILGVLFSVPLRRALVVDTPLPYPEGRAAAEVLRVGSGSREGAEESSKGLTILIWNGVASTLFAILTQTRLLVGEASVWFRAGPGATGIAGSLSLALMGVGHLVGISVGAAMFLGLVVGWWVLLPFLTAAHPIAGGAETWASTIFSADVRFFGAGVIGVAAVWTLVKIAGPVIGGVRSAMAASRAREHGDTLALEERDLPIGIVFGGSLFMMLPIGWLLWTVLQGGTLTGSAAALIGGALLFVLVIGLLIAAVCGYMAGLIGASNSPVSGIGILSVVAAALLLVGLFGRDNDVSTTQELVAYALIVTGIVFGVATISNDNLQDLKTGQLVGATPWKQQVALVIGVIFGSLIIPPVLDLLNTAFGFAGVPGAGPNALPAPQAALISALAKGVLGGSLNAAMIGWGALAGVGFIILDEVLGLLKKLRLPPLAVGMGIYLPMSLILPTVIGAVVGRFYERWADKRPNPDFARRMGVLTATGLIVGESLWGVVFAGIVAGSGSDAPLALVGEGFAPIALVAGVLLYFALAWFLYRRTRAAVTSSPATH</sequence>
<feature type="transmembrane region" description="Helical" evidence="6">
    <location>
        <begin position="99"/>
        <end position="118"/>
    </location>
</feature>
<feature type="transmembrane region" description="Helical" evidence="6">
    <location>
        <begin position="469"/>
        <end position="488"/>
    </location>
</feature>
<dbReference type="EMBL" id="QXDC01000004">
    <property type="protein sequence ID" value="RIA37537.1"/>
    <property type="molecule type" value="Genomic_DNA"/>
</dbReference>
<evidence type="ECO:0000256" key="1">
    <source>
        <dbReference type="ARBA" id="ARBA00004141"/>
    </source>
</evidence>
<dbReference type="InterPro" id="IPR004814">
    <property type="entry name" value="Oligopep_transpt"/>
</dbReference>
<evidence type="ECO:0000256" key="5">
    <source>
        <dbReference type="ARBA" id="ARBA00023136"/>
    </source>
</evidence>
<dbReference type="NCBIfam" id="TIGR00733">
    <property type="entry name" value="OPT family oligopeptide transporter"/>
    <property type="match status" value="1"/>
</dbReference>
<dbReference type="GO" id="GO:0016020">
    <property type="term" value="C:membrane"/>
    <property type="evidence" value="ECO:0007669"/>
    <property type="project" value="UniProtKB-SubCell"/>
</dbReference>
<feature type="transmembrane region" description="Helical" evidence="6">
    <location>
        <begin position="566"/>
        <end position="584"/>
    </location>
</feature>
<reference evidence="7 8" key="1">
    <citation type="submission" date="2018-08" db="EMBL/GenBank/DDBJ databases">
        <title>Genomic Encyclopedia of Type Strains, Phase IV (KMG-IV): sequencing the most valuable type-strain genomes for metagenomic binning, comparative biology and taxonomic classification.</title>
        <authorList>
            <person name="Goeker M."/>
        </authorList>
    </citation>
    <scope>NUCLEOTIDE SEQUENCE [LARGE SCALE GENOMIC DNA]</scope>
    <source>
        <strain evidence="7 8">DSM 25527</strain>
    </source>
</reference>